<evidence type="ECO:0000256" key="12">
    <source>
        <dbReference type="ARBA" id="ARBA00023295"/>
    </source>
</evidence>
<dbReference type="Gene3D" id="1.10.1670.10">
    <property type="entry name" value="Helix-hairpin-Helix base-excision DNA repair enzymes (C-terminal)"/>
    <property type="match status" value="1"/>
</dbReference>
<accession>A0ABN6MHD8</accession>
<dbReference type="InterPro" id="IPR004036">
    <property type="entry name" value="Endonuclease-III-like_CS2"/>
</dbReference>
<comment type="catalytic activity">
    <reaction evidence="1">
        <text>Hydrolyzes free adenine bases from 7,8-dihydro-8-oxoguanine:adenine mismatched double-stranded DNA, leaving an apurinic site.</text>
        <dbReference type="EC" id="3.2.2.31"/>
    </reaction>
</comment>
<organism evidence="14 15">
    <name type="scientific">Raoultibacter timonensis</name>
    <dbReference type="NCBI Taxonomy" id="1907662"/>
    <lineage>
        <taxon>Bacteria</taxon>
        <taxon>Bacillati</taxon>
        <taxon>Actinomycetota</taxon>
        <taxon>Coriobacteriia</taxon>
        <taxon>Eggerthellales</taxon>
        <taxon>Eggerthellaceae</taxon>
        <taxon>Raoultibacter</taxon>
    </lineage>
</organism>
<dbReference type="GO" id="GO:0004519">
    <property type="term" value="F:endonuclease activity"/>
    <property type="evidence" value="ECO:0007669"/>
    <property type="project" value="UniProtKB-KW"/>
</dbReference>
<dbReference type="Pfam" id="PF00633">
    <property type="entry name" value="HHH"/>
    <property type="match status" value="1"/>
</dbReference>
<keyword evidence="6" id="KW-0479">Metal-binding</keyword>
<dbReference type="InterPro" id="IPR011257">
    <property type="entry name" value="DNA_glycosylase"/>
</dbReference>
<evidence type="ECO:0000256" key="5">
    <source>
        <dbReference type="ARBA" id="ARBA00022023"/>
    </source>
</evidence>
<dbReference type="Pfam" id="PF00730">
    <property type="entry name" value="HhH-GPD"/>
    <property type="match status" value="1"/>
</dbReference>
<evidence type="ECO:0000256" key="1">
    <source>
        <dbReference type="ARBA" id="ARBA00000843"/>
    </source>
</evidence>
<dbReference type="InterPro" id="IPR003265">
    <property type="entry name" value="HhH-GPD_domain"/>
</dbReference>
<dbReference type="Gene3D" id="1.10.340.30">
    <property type="entry name" value="Hypothetical protein, domain 2"/>
    <property type="match status" value="1"/>
</dbReference>
<name>A0ABN6MHD8_9ACTN</name>
<dbReference type="CDD" id="cd00056">
    <property type="entry name" value="ENDO3c"/>
    <property type="match status" value="1"/>
</dbReference>
<evidence type="ECO:0000256" key="10">
    <source>
        <dbReference type="ARBA" id="ARBA00023014"/>
    </source>
</evidence>
<dbReference type="EMBL" id="AP025564">
    <property type="protein sequence ID" value="BDE96061.1"/>
    <property type="molecule type" value="Genomic_DNA"/>
</dbReference>
<dbReference type="PANTHER" id="PTHR42944:SF1">
    <property type="entry name" value="ADENINE DNA GLYCOSYLASE"/>
    <property type="match status" value="1"/>
</dbReference>
<keyword evidence="9" id="KW-0408">Iron</keyword>
<dbReference type="RefSeq" id="WP_244412314.1">
    <property type="nucleotide sequence ID" value="NZ_AP025564.1"/>
</dbReference>
<comment type="cofactor">
    <cofactor evidence="2">
        <name>[4Fe-4S] cluster</name>
        <dbReference type="ChEBI" id="CHEBI:49883"/>
    </cofactor>
</comment>
<evidence type="ECO:0000256" key="7">
    <source>
        <dbReference type="ARBA" id="ARBA00022763"/>
    </source>
</evidence>
<evidence type="ECO:0000256" key="3">
    <source>
        <dbReference type="ARBA" id="ARBA00008343"/>
    </source>
</evidence>
<evidence type="ECO:0000256" key="2">
    <source>
        <dbReference type="ARBA" id="ARBA00001966"/>
    </source>
</evidence>
<evidence type="ECO:0000256" key="8">
    <source>
        <dbReference type="ARBA" id="ARBA00022801"/>
    </source>
</evidence>
<evidence type="ECO:0000256" key="4">
    <source>
        <dbReference type="ARBA" id="ARBA00012045"/>
    </source>
</evidence>
<dbReference type="PANTHER" id="PTHR42944">
    <property type="entry name" value="ADENINE DNA GLYCOSYLASE"/>
    <property type="match status" value="1"/>
</dbReference>
<proteinExistence type="inferred from homology"/>
<evidence type="ECO:0000259" key="13">
    <source>
        <dbReference type="SMART" id="SM00478"/>
    </source>
</evidence>
<keyword evidence="7" id="KW-0227">DNA damage</keyword>
<keyword evidence="8" id="KW-0378">Hydrolase</keyword>
<sequence length="286" mass="32349">MADSAIELEAFDLERFVERVWAEGASRYRELPWRNIDDAYGVLVSEVMLQQTQVSRVLKHWERFMALFPTIDALAAADTAFVLEQWQGLGYNRRALALKRAAEQCSERYAGALPRTREELAELPGIGQATAAGVISFAYNEPSVYIETNVRTVFIHELFPDAEKVADRELVPLVEATCPVDRPRAWYYALLDWGAHLKQTTVNPSRRSAHYARQSAFEGSRRQKRAEMLRCVLAESGMASDELFAKLDAFEREAGRGGVDRADFESILADMVAEGFFRREGEVLFA</sequence>
<evidence type="ECO:0000313" key="15">
    <source>
        <dbReference type="Proteomes" id="UP001320544"/>
    </source>
</evidence>
<comment type="similarity">
    <text evidence="3">Belongs to the Nth/MutY family.</text>
</comment>
<dbReference type="SMART" id="SM00478">
    <property type="entry name" value="ENDO3c"/>
    <property type="match status" value="1"/>
</dbReference>
<reference evidence="14 15" key="1">
    <citation type="submission" date="2022-01" db="EMBL/GenBank/DDBJ databases">
        <title>Novel bile acid biosynthetic pathways are enriched in the microbiome of centenarians.</title>
        <authorList>
            <person name="Sato Y."/>
            <person name="Atarashi K."/>
            <person name="Plichta R.D."/>
            <person name="Arai Y."/>
            <person name="Sasajima S."/>
            <person name="Kearney M.S."/>
            <person name="Suda W."/>
            <person name="Takeshita K."/>
            <person name="Sasaki T."/>
            <person name="Okamoto S."/>
            <person name="Skelly N.A."/>
            <person name="Okamura Y."/>
            <person name="Vlamakis H."/>
            <person name="Li Y."/>
            <person name="Tanoue T."/>
            <person name="Takei H."/>
            <person name="Nittono H."/>
            <person name="Narushima S."/>
            <person name="Irie J."/>
            <person name="Itoh H."/>
            <person name="Moriya K."/>
            <person name="Sugiura Y."/>
            <person name="Suematsu M."/>
            <person name="Moritoki N."/>
            <person name="Shibata S."/>
            <person name="Littman R.D."/>
            <person name="Fischbach A.M."/>
            <person name="Uwamino Y."/>
            <person name="Inoue T."/>
            <person name="Honda A."/>
            <person name="Hattori M."/>
            <person name="Murai T."/>
            <person name="Xavier J.R."/>
            <person name="Hirose N."/>
            <person name="Honda K."/>
        </authorList>
    </citation>
    <scope>NUCLEOTIDE SEQUENCE [LARGE SCALE GENOMIC DNA]</scope>
    <source>
        <strain evidence="14 15">CE91-St30</strain>
    </source>
</reference>
<dbReference type="InterPro" id="IPR044298">
    <property type="entry name" value="MIG/MutY"/>
</dbReference>
<keyword evidence="11" id="KW-0234">DNA repair</keyword>
<evidence type="ECO:0000256" key="11">
    <source>
        <dbReference type="ARBA" id="ARBA00023204"/>
    </source>
</evidence>
<dbReference type="PROSITE" id="PS01155">
    <property type="entry name" value="ENDONUCLEASE_III_2"/>
    <property type="match status" value="1"/>
</dbReference>
<keyword evidence="14" id="KW-0540">Nuclease</keyword>
<evidence type="ECO:0000313" key="14">
    <source>
        <dbReference type="EMBL" id="BDE96061.1"/>
    </source>
</evidence>
<dbReference type="SUPFAM" id="SSF48150">
    <property type="entry name" value="DNA-glycosylase"/>
    <property type="match status" value="1"/>
</dbReference>
<keyword evidence="14" id="KW-0255">Endonuclease</keyword>
<dbReference type="EC" id="3.2.2.31" evidence="4"/>
<dbReference type="InterPro" id="IPR000445">
    <property type="entry name" value="HhH_motif"/>
</dbReference>
<gene>
    <name evidence="14" type="ORF">CE91St30_13940</name>
</gene>
<dbReference type="InterPro" id="IPR023170">
    <property type="entry name" value="HhH_base_excis_C"/>
</dbReference>
<keyword evidence="10" id="KW-0411">Iron-sulfur</keyword>
<protein>
    <recommendedName>
        <fullName evidence="5">Adenine DNA glycosylase</fullName>
        <ecNumber evidence="4">3.2.2.31</ecNumber>
    </recommendedName>
</protein>
<feature type="domain" description="HhH-GPD" evidence="13">
    <location>
        <begin position="48"/>
        <end position="196"/>
    </location>
</feature>
<evidence type="ECO:0000256" key="9">
    <source>
        <dbReference type="ARBA" id="ARBA00023004"/>
    </source>
</evidence>
<dbReference type="Proteomes" id="UP001320544">
    <property type="component" value="Chromosome"/>
</dbReference>
<keyword evidence="12" id="KW-0326">Glycosidase</keyword>
<evidence type="ECO:0000256" key="6">
    <source>
        <dbReference type="ARBA" id="ARBA00022723"/>
    </source>
</evidence>
<keyword evidence="15" id="KW-1185">Reference proteome</keyword>